<keyword evidence="1" id="KW-0472">Membrane</keyword>
<accession>A0A938YF17</accession>
<feature type="transmembrane region" description="Helical" evidence="1">
    <location>
        <begin position="21"/>
        <end position="38"/>
    </location>
</feature>
<keyword evidence="1" id="KW-0812">Transmembrane</keyword>
<reference evidence="2" key="1">
    <citation type="submission" date="2021-01" db="EMBL/GenBank/DDBJ databases">
        <title>YIM 132084 draft genome.</title>
        <authorList>
            <person name="An D."/>
        </authorList>
    </citation>
    <scope>NUCLEOTIDE SEQUENCE</scope>
    <source>
        <strain evidence="2">YIM 132084</strain>
    </source>
</reference>
<organism evidence="2 3">
    <name type="scientific">Nakamurella leprariae</name>
    <dbReference type="NCBI Taxonomy" id="2803911"/>
    <lineage>
        <taxon>Bacteria</taxon>
        <taxon>Bacillati</taxon>
        <taxon>Actinomycetota</taxon>
        <taxon>Actinomycetes</taxon>
        <taxon>Nakamurellales</taxon>
        <taxon>Nakamurellaceae</taxon>
        <taxon>Nakamurella</taxon>
    </lineage>
</organism>
<sequence>MTAPSTPPSSPRTGSPAGRFFKRRWLTIVLIVLAIVFITQNRNRVSVDLFWMTLTTPLWLILTVVFVAGLLAGAVSFKRRRAVKSP</sequence>
<name>A0A938YF17_9ACTN</name>
<dbReference type="Proteomes" id="UP000663792">
    <property type="component" value="Unassembled WGS sequence"/>
</dbReference>
<dbReference type="AlphaFoldDB" id="A0A938YF17"/>
<evidence type="ECO:0000313" key="3">
    <source>
        <dbReference type="Proteomes" id="UP000663792"/>
    </source>
</evidence>
<dbReference type="EMBL" id="JAERWK010000017">
    <property type="protein sequence ID" value="MBM9468351.1"/>
    <property type="molecule type" value="Genomic_DNA"/>
</dbReference>
<keyword evidence="1" id="KW-1133">Transmembrane helix</keyword>
<comment type="caution">
    <text evidence="2">The sequence shown here is derived from an EMBL/GenBank/DDBJ whole genome shotgun (WGS) entry which is preliminary data.</text>
</comment>
<feature type="transmembrane region" description="Helical" evidence="1">
    <location>
        <begin position="58"/>
        <end position="77"/>
    </location>
</feature>
<keyword evidence="3" id="KW-1185">Reference proteome</keyword>
<dbReference type="RefSeq" id="WP_205261313.1">
    <property type="nucleotide sequence ID" value="NZ_JAERWK010000017.1"/>
</dbReference>
<evidence type="ECO:0000313" key="2">
    <source>
        <dbReference type="EMBL" id="MBM9468351.1"/>
    </source>
</evidence>
<evidence type="ECO:0000256" key="1">
    <source>
        <dbReference type="SAM" id="Phobius"/>
    </source>
</evidence>
<proteinExistence type="predicted"/>
<protein>
    <submittedName>
        <fullName evidence="2">LapA family protein</fullName>
    </submittedName>
</protein>
<gene>
    <name evidence="2" type="ORF">JL106_13785</name>
</gene>